<evidence type="ECO:0000313" key="3">
    <source>
        <dbReference type="EMBL" id="STZ60392.1"/>
    </source>
</evidence>
<evidence type="ECO:0000259" key="2">
    <source>
        <dbReference type="Pfam" id="PF01156"/>
    </source>
</evidence>
<dbReference type="Gene3D" id="3.90.245.10">
    <property type="entry name" value="Ribonucleoside hydrolase-like"/>
    <property type="match status" value="1"/>
</dbReference>
<evidence type="ECO:0000313" key="4">
    <source>
        <dbReference type="Proteomes" id="UP000254978"/>
    </source>
</evidence>
<dbReference type="EMBL" id="UGQT01000001">
    <property type="protein sequence ID" value="STZ60392.1"/>
    <property type="molecule type" value="Genomic_DNA"/>
</dbReference>
<feature type="domain" description="Inosine/uridine-preferring nucleoside hydrolase" evidence="2">
    <location>
        <begin position="34"/>
        <end position="313"/>
    </location>
</feature>
<feature type="signal peptide" evidence="1">
    <location>
        <begin position="1"/>
        <end position="28"/>
    </location>
</feature>
<dbReference type="InterPro" id="IPR001910">
    <property type="entry name" value="Inosine/uridine_hydrolase_dom"/>
</dbReference>
<dbReference type="InterPro" id="IPR036452">
    <property type="entry name" value="Ribo_hydro-like"/>
</dbReference>
<keyword evidence="3" id="KW-0378">Hydrolase</keyword>
<protein>
    <submittedName>
        <fullName evidence="3">Inosine-uridine nucleoside N-ribohydrolase</fullName>
    </submittedName>
</protein>
<sequence>MRAFRRKLALCAISALVAALGLATPAAAAPADCVVVDTDFDIDDLMSIPTVIGARHVAAVVTTEGFTRAPMGASAVERLIAEPGQRRIPVIVGAGINRSDADIAESFGDFVPVYRALLDRLNNFLPTPLPPAQTSPDFVRQVVDATAGCQTVDALLLGGFTSFVAYSPAIRPKLGRVVITGRPLEGDPDLEAVESFNCLYDRASCVTAFHEQLPGLDHTYVDVPRTDCDLTPNAAGCTGTVYGPTLAMVRALGPVGLPNTLKQVLLNHPDSWALDTWEQSGYGGRTLFWDQSATLALLDPAAFRTVGAHVETTLSPEEFQATWTEYTNLAAVYR</sequence>
<accession>A0A378THV9</accession>
<reference evidence="3 4" key="1">
    <citation type="submission" date="2018-06" db="EMBL/GenBank/DDBJ databases">
        <authorList>
            <consortium name="Pathogen Informatics"/>
            <person name="Doyle S."/>
        </authorList>
    </citation>
    <scope>NUCLEOTIDE SEQUENCE [LARGE SCALE GENOMIC DNA]</scope>
    <source>
        <strain evidence="3 4">NCTC10821</strain>
    </source>
</reference>
<feature type="chain" id="PRO_5016903429" evidence="1">
    <location>
        <begin position="29"/>
        <end position="334"/>
    </location>
</feature>
<gene>
    <name evidence="3" type="ORF">NCTC10821_03932</name>
</gene>
<dbReference type="Pfam" id="PF01156">
    <property type="entry name" value="IU_nuc_hydro"/>
    <property type="match status" value="1"/>
</dbReference>
<dbReference type="GO" id="GO:0016799">
    <property type="term" value="F:hydrolase activity, hydrolyzing N-glycosyl compounds"/>
    <property type="evidence" value="ECO:0007669"/>
    <property type="project" value="InterPro"/>
</dbReference>
<dbReference type="SUPFAM" id="SSF53590">
    <property type="entry name" value="Nucleoside hydrolase"/>
    <property type="match status" value="1"/>
</dbReference>
<proteinExistence type="predicted"/>
<organism evidence="3 4">
    <name type="scientific">Mycolicibacterium tokaiense</name>
    <dbReference type="NCBI Taxonomy" id="39695"/>
    <lineage>
        <taxon>Bacteria</taxon>
        <taxon>Bacillati</taxon>
        <taxon>Actinomycetota</taxon>
        <taxon>Actinomycetes</taxon>
        <taxon>Mycobacteriales</taxon>
        <taxon>Mycobacteriaceae</taxon>
        <taxon>Mycolicibacterium</taxon>
    </lineage>
</organism>
<keyword evidence="4" id="KW-1185">Reference proteome</keyword>
<evidence type="ECO:0000256" key="1">
    <source>
        <dbReference type="SAM" id="SignalP"/>
    </source>
</evidence>
<name>A0A378THV9_9MYCO</name>
<dbReference type="Proteomes" id="UP000254978">
    <property type="component" value="Unassembled WGS sequence"/>
</dbReference>
<dbReference type="AlphaFoldDB" id="A0A378THV9"/>
<keyword evidence="1" id="KW-0732">Signal</keyword>